<dbReference type="NCBIfam" id="TIGR00334">
    <property type="entry name" value="5S_RNA_mat_M5"/>
    <property type="match status" value="1"/>
</dbReference>
<keyword evidence="15" id="KW-1185">Reference proteome</keyword>
<dbReference type="FunFam" id="3.40.1360.10:FF:000006">
    <property type="entry name" value="Ribonuclease M5"/>
    <property type="match status" value="1"/>
</dbReference>
<dbReference type="AlphaFoldDB" id="A0A923SQR2"/>
<gene>
    <name evidence="11 14" type="primary">rnmV</name>
    <name evidence="14" type="ORF">H9L42_08525</name>
</gene>
<dbReference type="InterPro" id="IPR034141">
    <property type="entry name" value="TOPRIM_RNase_M5-like"/>
</dbReference>
<keyword evidence="6 11" id="KW-0699">rRNA-binding</keyword>
<dbReference type="Gene3D" id="3.40.1360.10">
    <property type="match status" value="1"/>
</dbReference>
<keyword evidence="2 11" id="KW-0690">Ribosome biogenesis</keyword>
<evidence type="ECO:0000256" key="3">
    <source>
        <dbReference type="ARBA" id="ARBA00022552"/>
    </source>
</evidence>
<evidence type="ECO:0000259" key="13">
    <source>
        <dbReference type="PROSITE" id="PS50880"/>
    </source>
</evidence>
<dbReference type="Pfam" id="PF13331">
    <property type="entry name" value="DUF4093"/>
    <property type="match status" value="1"/>
</dbReference>
<sequence>MKIKEIIIVEGRDDTAAVKRAVDAQTIETHGFGIKKQTWELIEKAYQERGIIIFTDPDYAGKEIRRRLTKAFPGAGQAYLSKGDAEKDGDIGIENAAPDSIRQALEKAHYTLEDKQDAFTMSDLIQYGLTADPKAAERRDQLGKRLGIGYGNSKAFLNKLNRFGITRDEFFKHLREI</sequence>
<evidence type="ECO:0000256" key="1">
    <source>
        <dbReference type="ARBA" id="ARBA00022490"/>
    </source>
</evidence>
<evidence type="ECO:0000256" key="9">
    <source>
        <dbReference type="ARBA" id="ARBA00022842"/>
    </source>
</evidence>
<dbReference type="Proteomes" id="UP000602647">
    <property type="component" value="Unassembled WGS sequence"/>
</dbReference>
<dbReference type="HAMAP" id="MF_01469">
    <property type="entry name" value="RNase_M5"/>
    <property type="match status" value="1"/>
</dbReference>
<evidence type="ECO:0000256" key="6">
    <source>
        <dbReference type="ARBA" id="ARBA00022730"/>
    </source>
</evidence>
<evidence type="ECO:0000313" key="15">
    <source>
        <dbReference type="Proteomes" id="UP000602647"/>
    </source>
</evidence>
<comment type="subcellular location">
    <subcellularLocation>
        <location evidence="11">Cytoplasm</location>
    </subcellularLocation>
</comment>
<evidence type="ECO:0000256" key="12">
    <source>
        <dbReference type="NCBIfam" id="TIGR00334"/>
    </source>
</evidence>
<evidence type="ECO:0000256" key="5">
    <source>
        <dbReference type="ARBA" id="ARBA00022723"/>
    </source>
</evidence>
<name>A0A923SQR2_9FIRM</name>
<comment type="caution">
    <text evidence="14">The sequence shown here is derived from an EMBL/GenBank/DDBJ whole genome shotgun (WGS) entry which is preliminary data.</text>
</comment>
<evidence type="ECO:0000256" key="7">
    <source>
        <dbReference type="ARBA" id="ARBA00022759"/>
    </source>
</evidence>
<dbReference type="GO" id="GO:0019843">
    <property type="term" value="F:rRNA binding"/>
    <property type="evidence" value="ECO:0007669"/>
    <property type="project" value="UniProtKB-KW"/>
</dbReference>
<keyword evidence="8 11" id="KW-0378">Hydrolase</keyword>
<dbReference type="GO" id="GO:0043822">
    <property type="term" value="F:ribonuclease M5 activity"/>
    <property type="evidence" value="ECO:0007669"/>
    <property type="project" value="UniProtKB-UniRule"/>
</dbReference>
<dbReference type="PANTHER" id="PTHR39156:SF1">
    <property type="entry name" value="RIBONUCLEASE M5"/>
    <property type="match status" value="1"/>
</dbReference>
<keyword evidence="1 11" id="KW-0963">Cytoplasm</keyword>
<dbReference type="EC" id="3.1.26.8" evidence="11 12"/>
<dbReference type="GO" id="GO:0006364">
    <property type="term" value="P:rRNA processing"/>
    <property type="evidence" value="ECO:0007669"/>
    <property type="project" value="UniProtKB-UniRule"/>
</dbReference>
<feature type="domain" description="Toprim" evidence="13">
    <location>
        <begin position="4"/>
        <end position="87"/>
    </location>
</feature>
<dbReference type="GO" id="GO:0046872">
    <property type="term" value="F:metal ion binding"/>
    <property type="evidence" value="ECO:0007669"/>
    <property type="project" value="UniProtKB-KW"/>
</dbReference>
<evidence type="ECO:0000256" key="11">
    <source>
        <dbReference type="HAMAP-Rule" id="MF_01469"/>
    </source>
</evidence>
<dbReference type="InterPro" id="IPR004466">
    <property type="entry name" value="RNase_M5"/>
</dbReference>
<keyword evidence="7 11" id="KW-0255">Endonuclease</keyword>
<evidence type="ECO:0000256" key="10">
    <source>
        <dbReference type="ARBA" id="ARBA00022884"/>
    </source>
</evidence>
<keyword evidence="9" id="KW-0460">Magnesium</keyword>
<keyword evidence="4 11" id="KW-0540">Nuclease</keyword>
<evidence type="ECO:0000313" key="14">
    <source>
        <dbReference type="EMBL" id="MBC6679871.1"/>
    </source>
</evidence>
<keyword evidence="3 11" id="KW-0698">rRNA processing</keyword>
<comment type="catalytic activity">
    <reaction evidence="11">
        <text>Endonucleolytic cleavage of RNA, removing 21 and 42 nucleotides, respectively, from the 5'- and 3'-termini of a 5S-rRNA precursor.</text>
        <dbReference type="EC" id="3.1.26.8"/>
    </reaction>
</comment>
<dbReference type="RefSeq" id="WP_187302970.1">
    <property type="nucleotide sequence ID" value="NZ_CBCTON010000011.1"/>
</dbReference>
<keyword evidence="5" id="KW-0479">Metal-binding</keyword>
<dbReference type="SUPFAM" id="SSF110455">
    <property type="entry name" value="Toprim domain"/>
    <property type="match status" value="1"/>
</dbReference>
<protein>
    <recommendedName>
        <fullName evidence="11 12">Ribonuclease M5</fullName>
        <ecNumber evidence="11 12">3.1.26.8</ecNumber>
    </recommendedName>
    <alternativeName>
        <fullName evidence="11">RNase M5</fullName>
    </alternativeName>
    <alternativeName>
        <fullName evidence="11">Ribosomal RNA terminal maturase M5</fullName>
    </alternativeName>
</protein>
<dbReference type="EMBL" id="JACRYT010000007">
    <property type="protein sequence ID" value="MBC6679871.1"/>
    <property type="molecule type" value="Genomic_DNA"/>
</dbReference>
<reference evidence="14" key="1">
    <citation type="submission" date="2020-08" db="EMBL/GenBank/DDBJ databases">
        <title>Genome public.</title>
        <authorList>
            <person name="Liu C."/>
            <person name="Sun Q."/>
        </authorList>
    </citation>
    <scope>NUCLEOTIDE SEQUENCE</scope>
    <source>
        <strain evidence="14">BX12</strain>
    </source>
</reference>
<accession>A0A923SQR2</accession>
<dbReference type="CDD" id="cd01027">
    <property type="entry name" value="TOPRIM_RNase_M5_like"/>
    <property type="match status" value="1"/>
</dbReference>
<dbReference type="GO" id="GO:0005737">
    <property type="term" value="C:cytoplasm"/>
    <property type="evidence" value="ECO:0007669"/>
    <property type="project" value="UniProtKB-SubCell"/>
</dbReference>
<dbReference type="SMART" id="SM00493">
    <property type="entry name" value="TOPRIM"/>
    <property type="match status" value="1"/>
</dbReference>
<keyword evidence="10 11" id="KW-0694">RNA-binding</keyword>
<dbReference type="InterPro" id="IPR006171">
    <property type="entry name" value="TOPRIM_dom"/>
</dbReference>
<comment type="similarity">
    <text evidence="11">Belongs to the ribonuclease M5 family.</text>
</comment>
<comment type="function">
    <text evidence="11">Required for correct processing of both the 5' and 3' ends of 5S rRNA precursor. Cleaves both sides of a double-stranded region yielding mature 5S rRNA in one step.</text>
</comment>
<evidence type="ECO:0000256" key="4">
    <source>
        <dbReference type="ARBA" id="ARBA00022722"/>
    </source>
</evidence>
<dbReference type="PANTHER" id="PTHR39156">
    <property type="entry name" value="RIBONUCLEASE M5"/>
    <property type="match status" value="1"/>
</dbReference>
<dbReference type="InterPro" id="IPR025156">
    <property type="entry name" value="RNase_M5_C"/>
</dbReference>
<evidence type="ECO:0000256" key="2">
    <source>
        <dbReference type="ARBA" id="ARBA00022517"/>
    </source>
</evidence>
<dbReference type="Pfam" id="PF01751">
    <property type="entry name" value="Toprim"/>
    <property type="match status" value="1"/>
</dbReference>
<evidence type="ECO:0000256" key="8">
    <source>
        <dbReference type="ARBA" id="ARBA00022801"/>
    </source>
</evidence>
<proteinExistence type="inferred from homology"/>
<organism evidence="14 15">
    <name type="scientific">Zhenpiania hominis</name>
    <dbReference type="NCBI Taxonomy" id="2763644"/>
    <lineage>
        <taxon>Bacteria</taxon>
        <taxon>Bacillati</taxon>
        <taxon>Bacillota</taxon>
        <taxon>Clostridia</taxon>
        <taxon>Peptostreptococcales</taxon>
        <taxon>Anaerovoracaceae</taxon>
        <taxon>Zhenpiania</taxon>
    </lineage>
</organism>
<dbReference type="PROSITE" id="PS50880">
    <property type="entry name" value="TOPRIM"/>
    <property type="match status" value="1"/>
</dbReference>